<keyword evidence="2" id="KW-1185">Reference proteome</keyword>
<evidence type="ECO:0000313" key="1">
    <source>
        <dbReference type="EMBL" id="KNZ54633.1"/>
    </source>
</evidence>
<name>A0A0L6V1G8_9BASI</name>
<dbReference type="AlphaFoldDB" id="A0A0L6V1G8"/>
<dbReference type="Proteomes" id="UP000037035">
    <property type="component" value="Unassembled WGS sequence"/>
</dbReference>
<comment type="caution">
    <text evidence="1">The sequence shown here is derived from an EMBL/GenBank/DDBJ whole genome shotgun (WGS) entry which is preliminary data.</text>
</comment>
<accession>A0A0L6V1G8</accession>
<feature type="non-terminal residue" evidence="1">
    <location>
        <position position="149"/>
    </location>
</feature>
<dbReference type="EMBL" id="LAVV01007831">
    <property type="protein sequence ID" value="KNZ54633.1"/>
    <property type="molecule type" value="Genomic_DNA"/>
</dbReference>
<sequence>MTLAFLASLPVVKACSWRGERFWGSGKAVAAGLTICAGISMLLLEKTKPIKINPDNIFELFEAPETCDKAKELEVYIKNMDCLQRSCKGYPKYFEMGEGMIIHQLILSLHFEHTFSSAADVCSSGRGSLKPRKIEQCVSSNVWLKEGIQ</sequence>
<organism evidence="1 2">
    <name type="scientific">Puccinia sorghi</name>
    <dbReference type="NCBI Taxonomy" id="27349"/>
    <lineage>
        <taxon>Eukaryota</taxon>
        <taxon>Fungi</taxon>
        <taxon>Dikarya</taxon>
        <taxon>Basidiomycota</taxon>
        <taxon>Pucciniomycotina</taxon>
        <taxon>Pucciniomycetes</taxon>
        <taxon>Pucciniales</taxon>
        <taxon>Pucciniaceae</taxon>
        <taxon>Puccinia</taxon>
    </lineage>
</organism>
<dbReference type="VEuPathDB" id="FungiDB:VP01_2897g2"/>
<proteinExistence type="predicted"/>
<evidence type="ECO:0000313" key="2">
    <source>
        <dbReference type="Proteomes" id="UP000037035"/>
    </source>
</evidence>
<protein>
    <submittedName>
        <fullName evidence="1">Uncharacterized protein</fullName>
    </submittedName>
</protein>
<gene>
    <name evidence="1" type="ORF">VP01_2897g2</name>
</gene>
<dbReference type="OrthoDB" id="3264316at2759"/>
<reference evidence="1 2" key="1">
    <citation type="submission" date="2015-08" db="EMBL/GenBank/DDBJ databases">
        <title>Next Generation Sequencing and Analysis of the Genome of Puccinia sorghi L Schw, the Causal Agent of Maize Common Rust.</title>
        <authorList>
            <person name="Rochi L."/>
            <person name="Burguener G."/>
            <person name="Darino M."/>
            <person name="Turjanski A."/>
            <person name="Kreff E."/>
            <person name="Dieguez M.J."/>
            <person name="Sacco F."/>
        </authorList>
    </citation>
    <scope>NUCLEOTIDE SEQUENCE [LARGE SCALE GENOMIC DNA]</scope>
    <source>
        <strain evidence="1 2">RO10H11247</strain>
    </source>
</reference>